<reference evidence="1 2" key="1">
    <citation type="submission" date="2020-04" db="EMBL/GenBank/DDBJ databases">
        <title>Characterization and complete genome analysis of a novel phage JC01 infecting Cronobacter sakazakii.</title>
        <authorList>
            <person name="Jiang J."/>
            <person name="Zhao C."/>
            <person name="Tie D."/>
            <person name="Li Z."/>
        </authorList>
    </citation>
    <scope>NUCLEOTIDE SEQUENCE [LARGE SCALE GENOMIC DNA]</scope>
</reference>
<dbReference type="KEGG" id="vg:62681179"/>
<dbReference type="RefSeq" id="YP_009998588.1">
    <property type="nucleotide sequence ID" value="NC_052989.1"/>
</dbReference>
<dbReference type="Proteomes" id="UP000502753">
    <property type="component" value="Segment"/>
</dbReference>
<evidence type="ECO:0000313" key="2">
    <source>
        <dbReference type="Proteomes" id="UP000502753"/>
    </source>
</evidence>
<dbReference type="EMBL" id="MT330372">
    <property type="protein sequence ID" value="QJI52268.1"/>
    <property type="molecule type" value="Genomic_DNA"/>
</dbReference>
<protein>
    <submittedName>
        <fullName evidence="1">Uncharacterized protein</fullName>
    </submittedName>
</protein>
<dbReference type="Gene3D" id="3.40.50.150">
    <property type="entry name" value="Vaccinia Virus protein VP39"/>
    <property type="match status" value="1"/>
</dbReference>
<proteinExistence type="predicted"/>
<dbReference type="SUPFAM" id="SSF53335">
    <property type="entry name" value="S-adenosyl-L-methionine-dependent methyltransferases"/>
    <property type="match status" value="1"/>
</dbReference>
<keyword evidence="2" id="KW-1185">Reference proteome</keyword>
<dbReference type="GeneID" id="62681179"/>
<name>A0A6M3YKM5_9CAUD</name>
<evidence type="ECO:0000313" key="1">
    <source>
        <dbReference type="EMBL" id="QJI52268.1"/>
    </source>
</evidence>
<sequence length="160" mass="18723">MDKTVLDMCCGSRVFWFDRKDPRVVFCDIRVGTFQMTDRTIEVRPDVQADFRQLPFADETFEMVVFDPPHVSRAGPRSLLRHKYGVLNKDTWREDLRKGFSEAFRVLRPGGTLIFKWNDTSHRVREILTLVDAAPLFGHRSGKRVDTHWMCFRKESVDAS</sequence>
<organism evidence="1 2">
    <name type="scientific">Cronobacter phage JC01</name>
    <dbReference type="NCBI Taxonomy" id="2729575"/>
    <lineage>
        <taxon>Viruses</taxon>
        <taxon>Duplodnaviria</taxon>
        <taxon>Heunggongvirae</taxon>
        <taxon>Uroviricota</taxon>
        <taxon>Caudoviricetes</taxon>
        <taxon>Casjensviridae</taxon>
        <taxon>Jacunavirus</taxon>
        <taxon>Jacunavirus JC01</taxon>
    </lineage>
</organism>
<accession>A0A6M3YKM5</accession>
<dbReference type="InterPro" id="IPR029063">
    <property type="entry name" value="SAM-dependent_MTases_sf"/>
</dbReference>
<dbReference type="CDD" id="cd02440">
    <property type="entry name" value="AdoMet_MTases"/>
    <property type="match status" value="1"/>
</dbReference>